<dbReference type="PROSITE" id="PS51737">
    <property type="entry name" value="RECOMBINASE_DNA_BIND"/>
    <property type="match status" value="1"/>
</dbReference>
<dbReference type="GO" id="GO:0000150">
    <property type="term" value="F:DNA strand exchange activity"/>
    <property type="evidence" value="ECO:0007669"/>
    <property type="project" value="InterPro"/>
</dbReference>
<name>H3NR84_9FIRM</name>
<protein>
    <recommendedName>
        <fullName evidence="1">Recombinase domain-containing protein</fullName>
    </recommendedName>
</protein>
<dbReference type="AlphaFoldDB" id="H3NR84"/>
<dbReference type="PATRIC" id="fig|883114.3.peg.1843"/>
<dbReference type="EMBL" id="AGEI01000037">
    <property type="protein sequence ID" value="EHR31678.1"/>
    <property type="molecule type" value="Genomic_DNA"/>
</dbReference>
<dbReference type="InterPro" id="IPR011109">
    <property type="entry name" value="DNA_bind_recombinase_dom"/>
</dbReference>
<gene>
    <name evidence="2" type="ORF">HMPREF9709_01845</name>
</gene>
<dbReference type="RefSeq" id="WP_005399359.1">
    <property type="nucleotide sequence ID" value="NZ_JH601089.1"/>
</dbReference>
<evidence type="ECO:0000259" key="1">
    <source>
        <dbReference type="PROSITE" id="PS51737"/>
    </source>
</evidence>
<dbReference type="GO" id="GO:0003677">
    <property type="term" value="F:DNA binding"/>
    <property type="evidence" value="ECO:0007669"/>
    <property type="project" value="InterPro"/>
</dbReference>
<dbReference type="STRING" id="883114.HMPREF9709_01845"/>
<dbReference type="InterPro" id="IPR038109">
    <property type="entry name" value="DNA_bind_recomb_sf"/>
</dbReference>
<dbReference type="eggNOG" id="ENOG5031WPB">
    <property type="taxonomic scope" value="Bacteria"/>
</dbReference>
<dbReference type="Gene3D" id="3.90.1750.20">
    <property type="entry name" value="Putative Large Serine Recombinase, Chain B, Domain 2"/>
    <property type="match status" value="1"/>
</dbReference>
<feature type="domain" description="Recombinase" evidence="1">
    <location>
        <begin position="6"/>
        <end position="93"/>
    </location>
</feature>
<dbReference type="OrthoDB" id="2188903at2"/>
<evidence type="ECO:0000313" key="3">
    <source>
        <dbReference type="Proteomes" id="UP000004191"/>
    </source>
</evidence>
<proteinExistence type="predicted"/>
<organism evidence="2 3">
    <name type="scientific">Helcococcus kunzii ATCC 51366</name>
    <dbReference type="NCBI Taxonomy" id="883114"/>
    <lineage>
        <taxon>Bacteria</taxon>
        <taxon>Bacillati</taxon>
        <taxon>Bacillota</taxon>
        <taxon>Tissierellia</taxon>
        <taxon>Tissierellales</taxon>
        <taxon>Peptoniphilaceae</taxon>
        <taxon>Helcococcus</taxon>
    </lineage>
</organism>
<comment type="caution">
    <text evidence="2">The sequence shown here is derived from an EMBL/GenBank/DDBJ whole genome shotgun (WGS) entry which is preliminary data.</text>
</comment>
<dbReference type="Proteomes" id="UP000004191">
    <property type="component" value="Unassembled WGS sequence"/>
</dbReference>
<dbReference type="HOGENOM" id="CLU_150516_0_0_9"/>
<keyword evidence="3" id="KW-1185">Reference proteome</keyword>
<dbReference type="GeneID" id="96999756"/>
<accession>H3NR84</accession>
<sequence>MSRHLPYGYRIENGVCVINNEESGILKKLFLSYLEVGTLLGASDKSGFNTKSHACVKRILINKRYLGDDYYPKIIEKELFEKVNEKLKEKENSRKGVPSDEKTYQDIIGFKIRKEEKKILDPFELASYRYSLIECEVKDGK</sequence>
<evidence type="ECO:0000313" key="2">
    <source>
        <dbReference type="EMBL" id="EHR31678.1"/>
    </source>
</evidence>
<reference evidence="2 3" key="1">
    <citation type="submission" date="2012-01" db="EMBL/GenBank/DDBJ databases">
        <title>The Genome Sequence of Helcococcus kunzii ATCC 51366.</title>
        <authorList>
            <consortium name="The Broad Institute Genome Sequencing Platform"/>
            <person name="Earl A."/>
            <person name="Ward D."/>
            <person name="Feldgarden M."/>
            <person name="Gevers D."/>
            <person name="Huys G."/>
            <person name="Young S.K."/>
            <person name="Zeng Q."/>
            <person name="Gargeya S."/>
            <person name="Fitzgerald M."/>
            <person name="Haas B."/>
            <person name="Abouelleil A."/>
            <person name="Alvarado L."/>
            <person name="Arachchi H.M."/>
            <person name="Berlin A."/>
            <person name="Chapman S.B."/>
            <person name="Gearin G."/>
            <person name="Goldberg J."/>
            <person name="Griggs A."/>
            <person name="Gujja S."/>
            <person name="Hansen M."/>
            <person name="Heiman D."/>
            <person name="Howarth C."/>
            <person name="Larimer J."/>
            <person name="Lui A."/>
            <person name="MacDonald P.J.P."/>
            <person name="McCowen C."/>
            <person name="Montmayeur A."/>
            <person name="Murphy C."/>
            <person name="Neiman D."/>
            <person name="Pearson M."/>
            <person name="Priest M."/>
            <person name="Roberts A."/>
            <person name="Saif S."/>
            <person name="Shea T."/>
            <person name="Sisk P."/>
            <person name="Stolte C."/>
            <person name="Sykes S."/>
            <person name="Wortman J."/>
            <person name="Nusbaum C."/>
            <person name="Birren B."/>
        </authorList>
    </citation>
    <scope>NUCLEOTIDE SEQUENCE [LARGE SCALE GENOMIC DNA]</scope>
    <source>
        <strain evidence="2 3">ATCC 51366</strain>
    </source>
</reference>